<accession>A0A2V1PAC6</accession>
<organism evidence="2 3">
    <name type="scientific">Salibaculum griseiflavum</name>
    <dbReference type="NCBI Taxonomy" id="1914409"/>
    <lineage>
        <taxon>Bacteria</taxon>
        <taxon>Pseudomonadati</taxon>
        <taxon>Pseudomonadota</taxon>
        <taxon>Alphaproteobacteria</taxon>
        <taxon>Rhodobacterales</taxon>
        <taxon>Roseobacteraceae</taxon>
        <taxon>Salibaculum</taxon>
    </lineage>
</organism>
<name>A0A2V1PAC6_9RHOB</name>
<evidence type="ECO:0000259" key="1">
    <source>
        <dbReference type="Pfam" id="PF13302"/>
    </source>
</evidence>
<dbReference type="AlphaFoldDB" id="A0A2V1PAC6"/>
<comment type="caution">
    <text evidence="2">The sequence shown here is derived from an EMBL/GenBank/DDBJ whole genome shotgun (WGS) entry which is preliminary data.</text>
</comment>
<dbReference type="PANTHER" id="PTHR43792:SF1">
    <property type="entry name" value="N-ACETYLTRANSFERASE DOMAIN-CONTAINING PROTEIN"/>
    <property type="match status" value="1"/>
</dbReference>
<dbReference type="InterPro" id="IPR000182">
    <property type="entry name" value="GNAT_dom"/>
</dbReference>
<gene>
    <name evidence="2" type="ORF">DFK10_01465</name>
</gene>
<dbReference type="PANTHER" id="PTHR43792">
    <property type="entry name" value="GNAT FAMILY, PUTATIVE (AFU_ORTHOLOGUE AFUA_3G00765)-RELATED-RELATED"/>
    <property type="match status" value="1"/>
</dbReference>
<feature type="domain" description="N-acetyltransferase" evidence="1">
    <location>
        <begin position="101"/>
        <end position="238"/>
    </location>
</feature>
<keyword evidence="3" id="KW-1185">Reference proteome</keyword>
<proteinExistence type="predicted"/>
<dbReference type="InterPro" id="IPR016181">
    <property type="entry name" value="Acyl_CoA_acyltransferase"/>
</dbReference>
<evidence type="ECO:0000313" key="2">
    <source>
        <dbReference type="EMBL" id="PWG18614.1"/>
    </source>
</evidence>
<sequence>MGWQHLSDRRGRDAGCPRGAFPAYDAQWLARRPFHDRRHVRRVQWRDLCAGPVVDRLGRAQPPAYAAEFRDRRLVHRHPLRVREPAMTGLTVHIPTLETERLILRAPQMSDCEPMMDFMATERSKFVGGPKDRRDAMRGFGHIAGLWVTRGYSLFIGALKDSPDTPIGAFGPYYPLDWPELEFGWSIWDGDHEGHGLVTEALRTLIPWSWDKIGRDTAISFIDEDNARSIRVAKTLGACLDNEATRTANMSDGLFDDGEETDVLVYRHHKGALH</sequence>
<dbReference type="SUPFAM" id="SSF55729">
    <property type="entry name" value="Acyl-CoA N-acyltransferases (Nat)"/>
    <property type="match status" value="1"/>
</dbReference>
<dbReference type="Pfam" id="PF13302">
    <property type="entry name" value="Acetyltransf_3"/>
    <property type="match status" value="1"/>
</dbReference>
<dbReference type="EMBL" id="QETF01000001">
    <property type="protein sequence ID" value="PWG18614.1"/>
    <property type="molecule type" value="Genomic_DNA"/>
</dbReference>
<evidence type="ECO:0000313" key="3">
    <source>
        <dbReference type="Proteomes" id="UP000245293"/>
    </source>
</evidence>
<dbReference type="Proteomes" id="UP000245293">
    <property type="component" value="Unassembled WGS sequence"/>
</dbReference>
<dbReference type="InterPro" id="IPR051531">
    <property type="entry name" value="N-acetyltransferase"/>
</dbReference>
<protein>
    <recommendedName>
        <fullName evidence="1">N-acetyltransferase domain-containing protein</fullName>
    </recommendedName>
</protein>
<dbReference type="GO" id="GO:0016747">
    <property type="term" value="F:acyltransferase activity, transferring groups other than amino-acyl groups"/>
    <property type="evidence" value="ECO:0007669"/>
    <property type="project" value="InterPro"/>
</dbReference>
<reference evidence="3" key="1">
    <citation type="submission" date="2018-05" db="EMBL/GenBank/DDBJ databases">
        <authorList>
            <person name="Du Z."/>
            <person name="Wang X."/>
        </authorList>
    </citation>
    <scope>NUCLEOTIDE SEQUENCE [LARGE SCALE GENOMIC DNA]</scope>
    <source>
        <strain evidence="3">WDS4C29</strain>
    </source>
</reference>
<dbReference type="OrthoDB" id="6293260at2"/>
<dbReference type="Gene3D" id="3.40.630.30">
    <property type="match status" value="1"/>
</dbReference>